<evidence type="ECO:0000256" key="3">
    <source>
        <dbReference type="ARBA" id="ARBA00023163"/>
    </source>
</evidence>
<keyword evidence="2" id="KW-0238">DNA-binding</keyword>
<accession>A0ABU8NDE3</accession>
<dbReference type="RefSeq" id="WP_337718630.1">
    <property type="nucleotide sequence ID" value="NZ_JBBEGL010000013.1"/>
</dbReference>
<protein>
    <submittedName>
        <fullName evidence="7">IclR family transcriptional regulator</fullName>
    </submittedName>
</protein>
<evidence type="ECO:0000313" key="8">
    <source>
        <dbReference type="Proteomes" id="UP001370100"/>
    </source>
</evidence>
<proteinExistence type="predicted"/>
<name>A0ABU8NDE3_9PSEU</name>
<dbReference type="InterPro" id="IPR036388">
    <property type="entry name" value="WH-like_DNA-bd_sf"/>
</dbReference>
<evidence type="ECO:0000256" key="2">
    <source>
        <dbReference type="ARBA" id="ARBA00023125"/>
    </source>
</evidence>
<dbReference type="InterPro" id="IPR029016">
    <property type="entry name" value="GAF-like_dom_sf"/>
</dbReference>
<comment type="caution">
    <text evidence="7">The sequence shown here is derived from an EMBL/GenBank/DDBJ whole genome shotgun (WGS) entry which is preliminary data.</text>
</comment>
<dbReference type="PROSITE" id="PS51078">
    <property type="entry name" value="ICLR_ED"/>
    <property type="match status" value="1"/>
</dbReference>
<dbReference type="PANTHER" id="PTHR30136">
    <property type="entry name" value="HELIX-TURN-HELIX TRANSCRIPTIONAL REGULATOR, ICLR FAMILY"/>
    <property type="match status" value="1"/>
</dbReference>
<evidence type="ECO:0000256" key="4">
    <source>
        <dbReference type="SAM" id="MobiDB-lite"/>
    </source>
</evidence>
<dbReference type="InterPro" id="IPR036390">
    <property type="entry name" value="WH_DNA-bd_sf"/>
</dbReference>
<gene>
    <name evidence="7" type="ORF">WCD41_28520</name>
</gene>
<dbReference type="Gene3D" id="3.30.450.40">
    <property type="match status" value="1"/>
</dbReference>
<dbReference type="Proteomes" id="UP001370100">
    <property type="component" value="Unassembled WGS sequence"/>
</dbReference>
<dbReference type="Pfam" id="PF09339">
    <property type="entry name" value="HTH_IclR"/>
    <property type="match status" value="1"/>
</dbReference>
<dbReference type="Gene3D" id="1.10.10.10">
    <property type="entry name" value="Winged helix-like DNA-binding domain superfamily/Winged helix DNA-binding domain"/>
    <property type="match status" value="1"/>
</dbReference>
<dbReference type="EMBL" id="JBBEGL010000013">
    <property type="protein sequence ID" value="MEJ2890433.1"/>
    <property type="molecule type" value="Genomic_DNA"/>
</dbReference>
<dbReference type="PROSITE" id="PS51077">
    <property type="entry name" value="HTH_ICLR"/>
    <property type="match status" value="1"/>
</dbReference>
<evidence type="ECO:0000259" key="6">
    <source>
        <dbReference type="PROSITE" id="PS51078"/>
    </source>
</evidence>
<dbReference type="SUPFAM" id="SSF46785">
    <property type="entry name" value="Winged helix' DNA-binding domain"/>
    <property type="match status" value="1"/>
</dbReference>
<feature type="region of interest" description="Disordered" evidence="4">
    <location>
        <begin position="1"/>
        <end position="29"/>
    </location>
</feature>
<feature type="domain" description="IclR-ED" evidence="6">
    <location>
        <begin position="91"/>
        <end position="273"/>
    </location>
</feature>
<dbReference type="InterPro" id="IPR005471">
    <property type="entry name" value="Tscrpt_reg_IclR_N"/>
</dbReference>
<evidence type="ECO:0000313" key="7">
    <source>
        <dbReference type="EMBL" id="MEJ2890433.1"/>
    </source>
</evidence>
<evidence type="ECO:0000259" key="5">
    <source>
        <dbReference type="PROSITE" id="PS51077"/>
    </source>
</evidence>
<keyword evidence="3" id="KW-0804">Transcription</keyword>
<feature type="domain" description="HTH iclR-type" evidence="5">
    <location>
        <begin position="29"/>
        <end position="90"/>
    </location>
</feature>
<dbReference type="PANTHER" id="PTHR30136:SF24">
    <property type="entry name" value="HTH-TYPE TRANSCRIPTIONAL REPRESSOR ALLR"/>
    <property type="match status" value="1"/>
</dbReference>
<organism evidence="7 8">
    <name type="scientific">Actinomycetospora aeridis</name>
    <dbReference type="NCBI Taxonomy" id="3129231"/>
    <lineage>
        <taxon>Bacteria</taxon>
        <taxon>Bacillati</taxon>
        <taxon>Actinomycetota</taxon>
        <taxon>Actinomycetes</taxon>
        <taxon>Pseudonocardiales</taxon>
        <taxon>Pseudonocardiaceae</taxon>
        <taxon>Actinomycetospora</taxon>
    </lineage>
</organism>
<dbReference type="InterPro" id="IPR050707">
    <property type="entry name" value="HTH_MetabolicPath_Reg"/>
</dbReference>
<sequence length="277" mass="29442">MTDTDDGSGPDPAQDSDGTGRGRSEPSLVRSVDRAVTALEVVAERGEVGITELAEELGVHKSTASRLVAALARRGMLEQLGDRGRVALGFAVVRLAASATGRMDIARLGQPTCQQLAEQVGETVNLAIHDGEAAINVTQEFGTASVTTQNWVGRRTPLHATSAGKVLLAYMSDPERRAFLRRRLPRYTESTITEPAALRTELARVVDEGHARSFEELEVGLHAVAVPVWGAAGDVVAALSAAGPSYRLPRRRARAIVPDLRTAAEDLSTRLGYVGSS</sequence>
<dbReference type="InterPro" id="IPR014757">
    <property type="entry name" value="Tscrpt_reg_IclR_C"/>
</dbReference>
<dbReference type="SMART" id="SM00346">
    <property type="entry name" value="HTH_ICLR"/>
    <property type="match status" value="1"/>
</dbReference>
<dbReference type="SUPFAM" id="SSF55781">
    <property type="entry name" value="GAF domain-like"/>
    <property type="match status" value="1"/>
</dbReference>
<keyword evidence="1" id="KW-0805">Transcription regulation</keyword>
<reference evidence="7 8" key="1">
    <citation type="submission" date="2024-03" db="EMBL/GenBank/DDBJ databases">
        <title>Actinomycetospora sp. OC33-EN06, a novel actinomycete isolated from wild orchid (Aerides multiflora).</title>
        <authorList>
            <person name="Suriyachadkun C."/>
        </authorList>
    </citation>
    <scope>NUCLEOTIDE SEQUENCE [LARGE SCALE GENOMIC DNA]</scope>
    <source>
        <strain evidence="7 8">OC33-EN06</strain>
    </source>
</reference>
<keyword evidence="8" id="KW-1185">Reference proteome</keyword>
<dbReference type="Pfam" id="PF01614">
    <property type="entry name" value="IclR_C"/>
    <property type="match status" value="1"/>
</dbReference>
<evidence type="ECO:0000256" key="1">
    <source>
        <dbReference type="ARBA" id="ARBA00023015"/>
    </source>
</evidence>